<reference evidence="1" key="1">
    <citation type="journal article" date="2015" name="Nature">
        <title>Complex archaea that bridge the gap between prokaryotes and eukaryotes.</title>
        <authorList>
            <person name="Spang A."/>
            <person name="Saw J.H."/>
            <person name="Jorgensen S.L."/>
            <person name="Zaremba-Niedzwiedzka K."/>
            <person name="Martijn J."/>
            <person name="Lind A.E."/>
            <person name="van Eijk R."/>
            <person name="Schleper C."/>
            <person name="Guy L."/>
            <person name="Ettema T.J."/>
        </authorList>
    </citation>
    <scope>NUCLEOTIDE SEQUENCE</scope>
</reference>
<sequence>KGPAIIYTYCGDVQGLTKIKDWKEWCKSATKKEKGEAARKGPIAII</sequence>
<feature type="non-terminal residue" evidence="1">
    <location>
        <position position="1"/>
    </location>
</feature>
<dbReference type="EMBL" id="LAZR01014938">
    <property type="protein sequence ID" value="KKM15305.1"/>
    <property type="molecule type" value="Genomic_DNA"/>
</dbReference>
<dbReference type="AlphaFoldDB" id="A0A0F9KJ02"/>
<gene>
    <name evidence="1" type="ORF">LCGC14_1697340</name>
</gene>
<name>A0A0F9KJ02_9ZZZZ</name>
<comment type="caution">
    <text evidence="1">The sequence shown here is derived from an EMBL/GenBank/DDBJ whole genome shotgun (WGS) entry which is preliminary data.</text>
</comment>
<protein>
    <submittedName>
        <fullName evidence="1">Uncharacterized protein</fullName>
    </submittedName>
</protein>
<accession>A0A0F9KJ02</accession>
<proteinExistence type="predicted"/>
<organism evidence="1">
    <name type="scientific">marine sediment metagenome</name>
    <dbReference type="NCBI Taxonomy" id="412755"/>
    <lineage>
        <taxon>unclassified sequences</taxon>
        <taxon>metagenomes</taxon>
        <taxon>ecological metagenomes</taxon>
    </lineage>
</organism>
<evidence type="ECO:0000313" key="1">
    <source>
        <dbReference type="EMBL" id="KKM15305.1"/>
    </source>
</evidence>